<dbReference type="Proteomes" id="UP000283374">
    <property type="component" value="Unassembled WGS sequence"/>
</dbReference>
<accession>A0A413RRH8</accession>
<name>A0A413RRH8_9CELL</name>
<sequence length="89" mass="8920">AAPFTASAEAVEGGYVVTVEARSLVRDLTLHVDRLDPAAVVDAALITLPAGATARVNVRTGTAGLEGVLVTAPVLRTANDLVAARASVG</sequence>
<evidence type="ECO:0000313" key="1">
    <source>
        <dbReference type="EMBL" id="RHA44548.1"/>
    </source>
</evidence>
<keyword evidence="1" id="KW-0378">Hydrolase</keyword>
<gene>
    <name evidence="1" type="ORF">D1825_00640</name>
</gene>
<proteinExistence type="predicted"/>
<dbReference type="EMBL" id="QWKP01000048">
    <property type="protein sequence ID" value="RHA44548.1"/>
    <property type="molecule type" value="Genomic_DNA"/>
</dbReference>
<keyword evidence="2" id="KW-1185">Reference proteome</keyword>
<organism evidence="1 2">
    <name type="scientific">Cellulomonas rhizosphaerae</name>
    <dbReference type="NCBI Taxonomy" id="2293719"/>
    <lineage>
        <taxon>Bacteria</taxon>
        <taxon>Bacillati</taxon>
        <taxon>Actinomycetota</taxon>
        <taxon>Actinomycetes</taxon>
        <taxon>Micrococcales</taxon>
        <taxon>Cellulomonadaceae</taxon>
        <taxon>Cellulomonas</taxon>
    </lineage>
</organism>
<comment type="caution">
    <text evidence="1">The sequence shown here is derived from an EMBL/GenBank/DDBJ whole genome shotgun (WGS) entry which is preliminary data.</text>
</comment>
<dbReference type="GO" id="GO:0016787">
    <property type="term" value="F:hydrolase activity"/>
    <property type="evidence" value="ECO:0007669"/>
    <property type="project" value="UniProtKB-KW"/>
</dbReference>
<dbReference type="AlphaFoldDB" id="A0A413RRH8"/>
<reference evidence="1 2" key="1">
    <citation type="submission" date="2018-08" db="EMBL/GenBank/DDBJ databases">
        <title>Cellulomonas rhizosphaerae sp. nov., a novel actinomycete isolated from soil.</title>
        <authorList>
            <person name="Tian Y."/>
        </authorList>
    </citation>
    <scope>NUCLEOTIDE SEQUENCE [LARGE SCALE GENOMIC DNA]</scope>
    <source>
        <strain evidence="1 2">NEAU-TCZ24</strain>
    </source>
</reference>
<protein>
    <submittedName>
        <fullName evidence="1">Glycoside hydrolase family 2 protein</fullName>
    </submittedName>
</protein>
<evidence type="ECO:0000313" key="2">
    <source>
        <dbReference type="Proteomes" id="UP000283374"/>
    </source>
</evidence>
<feature type="non-terminal residue" evidence="1">
    <location>
        <position position="1"/>
    </location>
</feature>